<dbReference type="PROSITE" id="PS00028">
    <property type="entry name" value="ZINC_FINGER_C2H2_1"/>
    <property type="match status" value="2"/>
</dbReference>
<dbReference type="AlphaFoldDB" id="A0A5E4NM52"/>
<dbReference type="EMBL" id="CABPRJ010002428">
    <property type="protein sequence ID" value="VVC46028.1"/>
    <property type="molecule type" value="Genomic_DNA"/>
</dbReference>
<organism evidence="4 5">
    <name type="scientific">Cinara cedri</name>
    <dbReference type="NCBI Taxonomy" id="506608"/>
    <lineage>
        <taxon>Eukaryota</taxon>
        <taxon>Metazoa</taxon>
        <taxon>Ecdysozoa</taxon>
        <taxon>Arthropoda</taxon>
        <taxon>Hexapoda</taxon>
        <taxon>Insecta</taxon>
        <taxon>Pterygota</taxon>
        <taxon>Neoptera</taxon>
        <taxon>Paraneoptera</taxon>
        <taxon>Hemiptera</taxon>
        <taxon>Sternorrhyncha</taxon>
        <taxon>Aphidomorpha</taxon>
        <taxon>Aphidoidea</taxon>
        <taxon>Aphididae</taxon>
        <taxon>Lachninae</taxon>
        <taxon>Cinara</taxon>
    </lineage>
</organism>
<dbReference type="Proteomes" id="UP000325440">
    <property type="component" value="Unassembled WGS sequence"/>
</dbReference>
<evidence type="ECO:0000259" key="3">
    <source>
        <dbReference type="PROSITE" id="PS50157"/>
    </source>
</evidence>
<evidence type="ECO:0000313" key="4">
    <source>
        <dbReference type="EMBL" id="VVC46028.1"/>
    </source>
</evidence>
<keyword evidence="5" id="KW-1185">Reference proteome</keyword>
<sequence length="330" mass="37211">MNNRPRLLLNSRRRQINGEQLPLPNTMRTAPTYMCPICSSPCIKRPISLENIRTIKFRFLCLDCNYTSRHTFTFLLRNRPKPSRENRSENERGDQGKQQAEQKQRQEQQCQTTGEVSSTRARNAGDGIVNYLPFSIQRLLDINSPLSAPPSSSENHAATSPSSSENHAVTSSSSSESRTVVQPSFSQDRAVAQPSSSQDRAVAPSNRDFDSAAMDPVMKLRLPLKKRQVYTNPDAYFQPSKVLVVADNVPLDLTPSRLPQHPALDPFRIVHNRADMDVPYICEKCGLIFCDAILYTRHSRFHNSKNPLMCNECGLVVSNKNAFLSHICEH</sequence>
<feature type="compositionally biased region" description="Low complexity" evidence="2">
    <location>
        <begin position="1"/>
        <end position="10"/>
    </location>
</feature>
<dbReference type="InterPro" id="IPR013087">
    <property type="entry name" value="Znf_C2H2_type"/>
</dbReference>
<keyword evidence="1" id="KW-0479">Metal-binding</keyword>
<dbReference type="SMART" id="SM00355">
    <property type="entry name" value="ZnF_C2H2"/>
    <property type="match status" value="2"/>
</dbReference>
<feature type="compositionally biased region" description="Low complexity" evidence="2">
    <location>
        <begin position="162"/>
        <end position="177"/>
    </location>
</feature>
<feature type="region of interest" description="Disordered" evidence="2">
    <location>
        <begin position="1"/>
        <end position="24"/>
    </location>
</feature>
<feature type="compositionally biased region" description="Polar residues" evidence="2">
    <location>
        <begin position="178"/>
        <end position="199"/>
    </location>
</feature>
<name>A0A5E4NM52_9HEMI</name>
<reference evidence="4 5" key="1">
    <citation type="submission" date="2019-08" db="EMBL/GenBank/DDBJ databases">
        <authorList>
            <person name="Alioto T."/>
            <person name="Alioto T."/>
            <person name="Gomez Garrido J."/>
        </authorList>
    </citation>
    <scope>NUCLEOTIDE SEQUENCE [LARGE SCALE GENOMIC DNA]</scope>
</reference>
<feature type="domain" description="C2H2-type" evidence="3">
    <location>
        <begin position="280"/>
        <end position="307"/>
    </location>
</feature>
<dbReference type="PROSITE" id="PS50157">
    <property type="entry name" value="ZINC_FINGER_C2H2_2"/>
    <property type="match status" value="1"/>
</dbReference>
<evidence type="ECO:0000256" key="1">
    <source>
        <dbReference type="PROSITE-ProRule" id="PRU00042"/>
    </source>
</evidence>
<keyword evidence="1" id="KW-0862">Zinc</keyword>
<gene>
    <name evidence="4" type="ORF">CINCED_3A012325</name>
</gene>
<feature type="region of interest" description="Disordered" evidence="2">
    <location>
        <begin position="77"/>
        <end position="121"/>
    </location>
</feature>
<evidence type="ECO:0000256" key="2">
    <source>
        <dbReference type="SAM" id="MobiDB-lite"/>
    </source>
</evidence>
<dbReference type="Gene3D" id="3.30.160.60">
    <property type="entry name" value="Classic Zinc Finger"/>
    <property type="match status" value="1"/>
</dbReference>
<dbReference type="GO" id="GO:0008270">
    <property type="term" value="F:zinc ion binding"/>
    <property type="evidence" value="ECO:0007669"/>
    <property type="project" value="UniProtKB-KW"/>
</dbReference>
<proteinExistence type="predicted"/>
<keyword evidence="1" id="KW-0863">Zinc-finger</keyword>
<dbReference type="InterPro" id="IPR036236">
    <property type="entry name" value="Znf_C2H2_sf"/>
</dbReference>
<feature type="compositionally biased region" description="Basic and acidic residues" evidence="2">
    <location>
        <begin position="82"/>
        <end position="106"/>
    </location>
</feature>
<protein>
    <submittedName>
        <fullName evidence="4">Zinc finger C2H2-type</fullName>
    </submittedName>
</protein>
<evidence type="ECO:0000313" key="5">
    <source>
        <dbReference type="Proteomes" id="UP000325440"/>
    </source>
</evidence>
<feature type="compositionally biased region" description="Polar residues" evidence="2">
    <location>
        <begin position="145"/>
        <end position="161"/>
    </location>
</feature>
<dbReference type="SUPFAM" id="SSF57667">
    <property type="entry name" value="beta-beta-alpha zinc fingers"/>
    <property type="match status" value="1"/>
</dbReference>
<feature type="region of interest" description="Disordered" evidence="2">
    <location>
        <begin position="145"/>
        <end position="210"/>
    </location>
</feature>
<accession>A0A5E4NM52</accession>